<dbReference type="Pfam" id="PF12797">
    <property type="entry name" value="Fer4_2"/>
    <property type="match status" value="1"/>
</dbReference>
<evidence type="ECO:0000256" key="8">
    <source>
        <dbReference type="SAM" id="MobiDB-lite"/>
    </source>
</evidence>
<keyword evidence="2" id="KW-0004">4Fe-4S</keyword>
<dbReference type="EMBL" id="PPUT01000015">
    <property type="protein sequence ID" value="RDC44223.1"/>
    <property type="molecule type" value="Genomic_DNA"/>
</dbReference>
<feature type="region of interest" description="Disordered" evidence="8">
    <location>
        <begin position="188"/>
        <end position="208"/>
    </location>
</feature>
<feature type="domain" description="4Fe-4S ferredoxin-type" evidence="9">
    <location>
        <begin position="60"/>
        <end position="90"/>
    </location>
</feature>
<gene>
    <name evidence="10" type="ORF">C1850_06580</name>
</gene>
<dbReference type="InterPro" id="IPR050954">
    <property type="entry name" value="ET_IronSulfur_Cluster-Binding"/>
</dbReference>
<evidence type="ECO:0000256" key="6">
    <source>
        <dbReference type="ARBA" id="ARBA00023004"/>
    </source>
</evidence>
<keyword evidence="6" id="KW-0408">Iron</keyword>
<feature type="domain" description="4Fe-4S ferredoxin-type" evidence="9">
    <location>
        <begin position="4"/>
        <end position="32"/>
    </location>
</feature>
<evidence type="ECO:0000256" key="1">
    <source>
        <dbReference type="ARBA" id="ARBA00022448"/>
    </source>
</evidence>
<keyword evidence="3" id="KW-0479">Metal-binding</keyword>
<keyword evidence="7" id="KW-0411">Iron-sulfur</keyword>
<evidence type="ECO:0000313" key="11">
    <source>
        <dbReference type="Proteomes" id="UP000253805"/>
    </source>
</evidence>
<evidence type="ECO:0000256" key="7">
    <source>
        <dbReference type="ARBA" id="ARBA00023014"/>
    </source>
</evidence>
<reference evidence="10 11" key="1">
    <citation type="journal article" date="2018" name="Elife">
        <title>Discovery and characterization of a prevalent human gut bacterial enzyme sufficient for the inactivation of a family of plant toxins.</title>
        <authorList>
            <person name="Koppel N."/>
            <person name="Bisanz J.E."/>
            <person name="Pandelia M.E."/>
            <person name="Turnbaugh P.J."/>
            <person name="Balskus E.P."/>
        </authorList>
    </citation>
    <scope>NUCLEOTIDE SEQUENCE [LARGE SCALE GENOMIC DNA]</scope>
    <source>
        <strain evidence="10 11">OB21 GAM 11</strain>
    </source>
</reference>
<dbReference type="SUPFAM" id="SSF54862">
    <property type="entry name" value="4Fe-4S ferredoxins"/>
    <property type="match status" value="1"/>
</dbReference>
<proteinExistence type="predicted"/>
<dbReference type="PANTHER" id="PTHR43177:SF5">
    <property type="entry name" value="ANAEROBIC DIMETHYL SULFOXIDE REDUCTASE CHAIN B-RELATED"/>
    <property type="match status" value="1"/>
</dbReference>
<dbReference type="CDD" id="cd16371">
    <property type="entry name" value="DMSOR_beta_like"/>
    <property type="match status" value="1"/>
</dbReference>
<dbReference type="Proteomes" id="UP000253805">
    <property type="component" value="Unassembled WGS sequence"/>
</dbReference>
<evidence type="ECO:0000256" key="2">
    <source>
        <dbReference type="ARBA" id="ARBA00022485"/>
    </source>
</evidence>
<dbReference type="InterPro" id="IPR017896">
    <property type="entry name" value="4Fe4S_Fe-S-bd"/>
</dbReference>
<evidence type="ECO:0000313" key="10">
    <source>
        <dbReference type="EMBL" id="RDC44223.1"/>
    </source>
</evidence>
<protein>
    <submittedName>
        <fullName evidence="10">Dimethyl sulfoxide reductase subunit B</fullName>
    </submittedName>
</protein>
<evidence type="ECO:0000256" key="4">
    <source>
        <dbReference type="ARBA" id="ARBA00022737"/>
    </source>
</evidence>
<dbReference type="AlphaFoldDB" id="A0A369NY40"/>
<dbReference type="PANTHER" id="PTHR43177">
    <property type="entry name" value="PROTEIN NRFC"/>
    <property type="match status" value="1"/>
</dbReference>
<comment type="caution">
    <text evidence="10">The sequence shown here is derived from an EMBL/GenBank/DDBJ whole genome shotgun (WGS) entry which is preliminary data.</text>
</comment>
<dbReference type="RefSeq" id="WP_114549084.1">
    <property type="nucleotide sequence ID" value="NZ_PPUT01000015.1"/>
</dbReference>
<sequence length="208" mass="22612">MTQYAFHFDSSRCTGCKTCQVACKETYKLGPNNLYRKVLNYQGGTWKPTEAGHYVPEGVFGYFVSLACNHCTDAACVANCPTGAMQKDPDTGIVWTDHDVCIGCKTCETACPYGAPTFGEEEGYMLKCDMCKDEIAKGGKPICVTGCPMRALDFGTRDEMVEKYGEGDVEIEPLPQNTTGANLIIEPHRDAQKSGSGTGSLVNLEEEL</sequence>
<dbReference type="PROSITE" id="PS51379">
    <property type="entry name" value="4FE4S_FER_2"/>
    <property type="match status" value="3"/>
</dbReference>
<dbReference type="GO" id="GO:0051539">
    <property type="term" value="F:4 iron, 4 sulfur cluster binding"/>
    <property type="evidence" value="ECO:0007669"/>
    <property type="project" value="UniProtKB-KW"/>
</dbReference>
<evidence type="ECO:0000259" key="9">
    <source>
        <dbReference type="PROSITE" id="PS51379"/>
    </source>
</evidence>
<dbReference type="PROSITE" id="PS00198">
    <property type="entry name" value="4FE4S_FER_1"/>
    <property type="match status" value="1"/>
</dbReference>
<dbReference type="InterPro" id="IPR017900">
    <property type="entry name" value="4Fe4S_Fe_S_CS"/>
</dbReference>
<evidence type="ECO:0000256" key="5">
    <source>
        <dbReference type="ARBA" id="ARBA00022982"/>
    </source>
</evidence>
<keyword evidence="5" id="KW-0249">Electron transport</keyword>
<feature type="domain" description="4Fe-4S ferredoxin-type" evidence="9">
    <location>
        <begin position="92"/>
        <end position="121"/>
    </location>
</feature>
<evidence type="ECO:0000256" key="3">
    <source>
        <dbReference type="ARBA" id="ARBA00022723"/>
    </source>
</evidence>
<keyword evidence="4" id="KW-0677">Repeat</keyword>
<name>A0A369NY40_9ACTN</name>
<dbReference type="Pfam" id="PF13247">
    <property type="entry name" value="Fer4_11"/>
    <property type="match status" value="1"/>
</dbReference>
<dbReference type="GO" id="GO:0046872">
    <property type="term" value="F:metal ion binding"/>
    <property type="evidence" value="ECO:0007669"/>
    <property type="project" value="UniProtKB-KW"/>
</dbReference>
<accession>A0A369NY40</accession>
<keyword evidence="1" id="KW-0813">Transport</keyword>
<organism evidence="10 11">
    <name type="scientific">Adlercreutzia equolifaciens subsp. celatus</name>
    <dbReference type="NCBI Taxonomy" id="394340"/>
    <lineage>
        <taxon>Bacteria</taxon>
        <taxon>Bacillati</taxon>
        <taxon>Actinomycetota</taxon>
        <taxon>Coriobacteriia</taxon>
        <taxon>Eggerthellales</taxon>
        <taxon>Eggerthellaceae</taxon>
        <taxon>Adlercreutzia</taxon>
    </lineage>
</organism>
<dbReference type="Gene3D" id="3.30.70.20">
    <property type="match status" value="2"/>
</dbReference>